<dbReference type="AlphaFoldDB" id="V6DJP7"/>
<dbReference type="HOGENOM" id="CLU_649999_0_0_7"/>
<dbReference type="STRING" id="673862.BABL1_gene_279"/>
<dbReference type="KEGG" id="dpb:BABL1_gene_279"/>
<dbReference type="eggNOG" id="ENOG5033W80">
    <property type="taxonomic scope" value="Bacteria"/>
</dbReference>
<organism evidence="1 2">
    <name type="scientific">Candidatus Babela massiliensis</name>
    <dbReference type="NCBI Taxonomy" id="673862"/>
    <lineage>
        <taxon>Bacteria</taxon>
        <taxon>Candidatus Babelota</taxon>
        <taxon>Candidatus Babeliae</taxon>
        <taxon>Candidatus Babeliales</taxon>
        <taxon>Candidatus Babeliaceae</taxon>
        <taxon>Candidatus Babela</taxon>
    </lineage>
</organism>
<dbReference type="RefSeq" id="WP_023792342.1">
    <property type="nucleotide sequence ID" value="NC_023003.1"/>
</dbReference>
<protein>
    <submittedName>
        <fullName evidence="1">Uncharacterized protein</fullName>
    </submittedName>
</protein>
<accession>V6DJP7</accession>
<evidence type="ECO:0000313" key="1">
    <source>
        <dbReference type="EMBL" id="CDK30736.1"/>
    </source>
</evidence>
<keyword evidence="2" id="KW-1185">Reference proteome</keyword>
<reference evidence="1 2" key="1">
    <citation type="journal article" date="2015" name="Biol. Direct">
        <title>Babela massiliensis, a representative of a widespread bacterial phylum with unusual adaptations to parasitism in amoebae.</title>
        <authorList>
            <person name="Pagnier I."/>
            <person name="Yutin N."/>
            <person name="Croce O."/>
            <person name="Makarova K.S."/>
            <person name="Wolf Y.I."/>
            <person name="Benamar S."/>
            <person name="Raoult D."/>
            <person name="Koonin E.V."/>
            <person name="La Scola B."/>
        </authorList>
    </citation>
    <scope>NUCLEOTIDE SEQUENCE [LARGE SCALE GENOMIC DNA]</scope>
    <source>
        <strain evidence="2">BABL1</strain>
    </source>
</reference>
<dbReference type="OrthoDB" id="9846543at2"/>
<dbReference type="Proteomes" id="UP000018769">
    <property type="component" value="Chromosome I"/>
</dbReference>
<proteinExistence type="predicted"/>
<gene>
    <name evidence="1" type="ORF">BABL1_gene_279</name>
</gene>
<evidence type="ECO:0000313" key="2">
    <source>
        <dbReference type="Proteomes" id="UP000018769"/>
    </source>
</evidence>
<name>V6DJP7_9BACT</name>
<sequence>MKNKKLILLSILSTFINITFAIPPINLFRPSDRPLHPEPLLGVTFQFQIADESSYKTKAFQENFDEFHSTYCLKPDREVNALRIYQDKQNLVAALKGTQSQSDIGQFLQKFNINDENGTLGLYAPSGKLSVPFNIMLSSRYYFDHNVILACYLPALAMELKDVKWHSVKEDGSDNNHSESKSIYQMAKQYGDLDISGWKRIGVGDLTIQGIWMGDFPQDRPLLRNVRPQLRLATIIPTGKEEDIDKLLAFPFANDGAWGVMVSGGLDLFFTSHLKAGFDAEFLFLFGNTKLRRIKTNCDQTDLLLFTKMPAFKEFGMNQQFNLYAAARWSILQFKIDYQYLKNEESKLYVCSNKLNPLIVNSAESLQDWTAHSLILGLKCYFDDHINISFYKPAIQGLLKLGFNGKRCIAIDSLSINLTSNF</sequence>
<dbReference type="EMBL" id="HG793133">
    <property type="protein sequence ID" value="CDK30736.1"/>
    <property type="molecule type" value="Genomic_DNA"/>
</dbReference>